<evidence type="ECO:0000313" key="2">
    <source>
        <dbReference type="EMBL" id="MFC3459108.1"/>
    </source>
</evidence>
<reference evidence="3" key="1">
    <citation type="journal article" date="2019" name="Int. J. Syst. Evol. Microbiol.">
        <title>The Global Catalogue of Microorganisms (GCM) 10K type strain sequencing project: providing services to taxonomists for standard genome sequencing and annotation.</title>
        <authorList>
            <consortium name="The Broad Institute Genomics Platform"/>
            <consortium name="The Broad Institute Genome Sequencing Center for Infectious Disease"/>
            <person name="Wu L."/>
            <person name="Ma J."/>
        </authorList>
    </citation>
    <scope>NUCLEOTIDE SEQUENCE [LARGE SCALE GENOMIC DNA]</scope>
    <source>
        <strain evidence="3">CCM 7480</strain>
    </source>
</reference>
<keyword evidence="3" id="KW-1185">Reference proteome</keyword>
<keyword evidence="1" id="KW-1133">Transmembrane helix</keyword>
<feature type="transmembrane region" description="Helical" evidence="1">
    <location>
        <begin position="118"/>
        <end position="139"/>
    </location>
</feature>
<accession>A0ABV7PM14</accession>
<dbReference type="EMBL" id="JBHRVV010000001">
    <property type="protein sequence ID" value="MFC3459108.1"/>
    <property type="molecule type" value="Genomic_DNA"/>
</dbReference>
<comment type="caution">
    <text evidence="2">The sequence shown here is derived from an EMBL/GenBank/DDBJ whole genome shotgun (WGS) entry which is preliminary data.</text>
</comment>
<sequence>MNALSAYLDRVDPNRVTLQRLLLLSLFLCYPLSRIVPVEWGWENGVVENAQVLVLLAGLVFAAHAWRQGPKGKAAALALCVVPIWLLLVGRELSWGSVFLEPSGFGDDGPIYRSRVLWYRPLVPPLAGLMLAASLYLAWRHRLHRFLLEVVTSGRFPWGCVLLVLGAALGSTIGEGHVPELVRSFFGHSLVFEEMAELVGYMAMVTAQGIVLRYKAPVPVAAAAKAPLRERAAETETVD</sequence>
<evidence type="ECO:0000256" key="1">
    <source>
        <dbReference type="SAM" id="Phobius"/>
    </source>
</evidence>
<gene>
    <name evidence="2" type="ORF">ACFOPH_12770</name>
</gene>
<dbReference type="Proteomes" id="UP001595665">
    <property type="component" value="Unassembled WGS sequence"/>
</dbReference>
<keyword evidence="1" id="KW-0812">Transmembrane</keyword>
<evidence type="ECO:0000313" key="3">
    <source>
        <dbReference type="Proteomes" id="UP001595665"/>
    </source>
</evidence>
<feature type="transmembrane region" description="Helical" evidence="1">
    <location>
        <begin position="74"/>
        <end position="98"/>
    </location>
</feature>
<protein>
    <submittedName>
        <fullName evidence="2">Uncharacterized protein</fullName>
    </submittedName>
</protein>
<feature type="transmembrane region" description="Helical" evidence="1">
    <location>
        <begin position="50"/>
        <end position="67"/>
    </location>
</feature>
<proteinExistence type="predicted"/>
<feature type="transmembrane region" description="Helical" evidence="1">
    <location>
        <begin position="21"/>
        <end position="38"/>
    </location>
</feature>
<keyword evidence="1" id="KW-0472">Membrane</keyword>
<name>A0ABV7PM14_9BURK</name>
<dbReference type="RefSeq" id="WP_312551722.1">
    <property type="nucleotide sequence ID" value="NZ_JBHRVV010000001.1"/>
</dbReference>
<organism evidence="2 3">
    <name type="scientific">Massilia haematophila</name>
    <dbReference type="NCBI Taxonomy" id="457923"/>
    <lineage>
        <taxon>Bacteria</taxon>
        <taxon>Pseudomonadati</taxon>
        <taxon>Pseudomonadota</taxon>
        <taxon>Betaproteobacteria</taxon>
        <taxon>Burkholderiales</taxon>
        <taxon>Oxalobacteraceae</taxon>
        <taxon>Telluria group</taxon>
        <taxon>Massilia</taxon>
    </lineage>
</organism>